<feature type="domain" description="Transposase IS200-like" evidence="1">
    <location>
        <begin position="9"/>
        <end position="125"/>
    </location>
</feature>
<evidence type="ECO:0000313" key="3">
    <source>
        <dbReference type="Proteomes" id="UP000244128"/>
    </source>
</evidence>
<dbReference type="Gene3D" id="3.30.70.1290">
    <property type="entry name" value="Transposase IS200-like"/>
    <property type="match status" value="1"/>
</dbReference>
<name>A0A2T5I1H8_9PROT</name>
<dbReference type="InterPro" id="IPR052715">
    <property type="entry name" value="RAYT_transposase"/>
</dbReference>
<sequence length="200" mass="22450">MTEYRRAYVPGGSWFFTVNLAERKNNRLLVEKIDLLHSAFEYTQQRHTFRMDAVVILPDHLHCIWTLPQDDADFSTRWNLLKGYFSRHIAQGKEFPPAGNRAGKEGYGNAGSGSIFYAIKMILTGMPIIFIGIPLNTAGLKGSVIGLIPAFIVMSNEASIPSIGEMMKAMISKGWNDRFDAPPCDRHILPGFGILLKNQY</sequence>
<accession>A0A2T5I1H8</accession>
<proteinExistence type="predicted"/>
<dbReference type="SUPFAM" id="SSF143422">
    <property type="entry name" value="Transposase IS200-like"/>
    <property type="match status" value="1"/>
</dbReference>
<reference evidence="2 3" key="1">
    <citation type="submission" date="2018-04" db="EMBL/GenBank/DDBJ databases">
        <title>Active sludge and wastewater microbial communities from Klosterneuburg, Austria.</title>
        <authorList>
            <person name="Wagner M."/>
        </authorList>
    </citation>
    <scope>NUCLEOTIDE SEQUENCE [LARGE SCALE GENOMIC DNA]</scope>
    <source>
        <strain evidence="2 3">Nm49</strain>
    </source>
</reference>
<dbReference type="InterPro" id="IPR002686">
    <property type="entry name" value="Transposase_17"/>
</dbReference>
<evidence type="ECO:0000313" key="2">
    <source>
        <dbReference type="EMBL" id="PTQ77666.1"/>
    </source>
</evidence>
<dbReference type="InterPro" id="IPR036515">
    <property type="entry name" value="Transposase_17_sf"/>
</dbReference>
<organism evidence="2 3">
    <name type="scientific">Nitrosomonas oligotropha</name>
    <dbReference type="NCBI Taxonomy" id="42354"/>
    <lineage>
        <taxon>Bacteria</taxon>
        <taxon>Pseudomonadati</taxon>
        <taxon>Pseudomonadota</taxon>
        <taxon>Betaproteobacteria</taxon>
        <taxon>Nitrosomonadales</taxon>
        <taxon>Nitrosomonadaceae</taxon>
        <taxon>Nitrosomonas</taxon>
    </lineage>
</organism>
<dbReference type="Proteomes" id="UP000244128">
    <property type="component" value="Unassembled WGS sequence"/>
</dbReference>
<protein>
    <recommendedName>
        <fullName evidence="1">Transposase IS200-like domain-containing protein</fullName>
    </recommendedName>
</protein>
<dbReference type="EMBL" id="QAOI01000006">
    <property type="protein sequence ID" value="PTQ77666.1"/>
    <property type="molecule type" value="Genomic_DNA"/>
</dbReference>
<dbReference type="PANTHER" id="PTHR36966:SF1">
    <property type="entry name" value="REP-ASSOCIATED TYROSINE TRANSPOSASE"/>
    <property type="match status" value="1"/>
</dbReference>
<dbReference type="NCBIfam" id="NF047646">
    <property type="entry name" value="REP_Tyr_transpos"/>
    <property type="match status" value="1"/>
</dbReference>
<dbReference type="AlphaFoldDB" id="A0A2T5I1H8"/>
<comment type="caution">
    <text evidence="2">The sequence shown here is derived from an EMBL/GenBank/DDBJ whole genome shotgun (WGS) entry which is preliminary data.</text>
</comment>
<dbReference type="GO" id="GO:0006313">
    <property type="term" value="P:DNA transposition"/>
    <property type="evidence" value="ECO:0007669"/>
    <property type="project" value="InterPro"/>
</dbReference>
<dbReference type="GO" id="GO:0004803">
    <property type="term" value="F:transposase activity"/>
    <property type="evidence" value="ECO:0007669"/>
    <property type="project" value="InterPro"/>
</dbReference>
<dbReference type="SMART" id="SM01321">
    <property type="entry name" value="Y1_Tnp"/>
    <property type="match status" value="1"/>
</dbReference>
<gene>
    <name evidence="2" type="ORF">C8R26_10610</name>
</gene>
<dbReference type="PANTHER" id="PTHR36966">
    <property type="entry name" value="REP-ASSOCIATED TYROSINE TRANSPOSASE"/>
    <property type="match status" value="1"/>
</dbReference>
<evidence type="ECO:0000259" key="1">
    <source>
        <dbReference type="SMART" id="SM01321"/>
    </source>
</evidence>
<dbReference type="GO" id="GO:0043565">
    <property type="term" value="F:sequence-specific DNA binding"/>
    <property type="evidence" value="ECO:0007669"/>
    <property type="project" value="TreeGrafter"/>
</dbReference>
<dbReference type="RefSeq" id="WP_258192935.1">
    <property type="nucleotide sequence ID" value="NZ_QAOI01000006.1"/>
</dbReference>